<dbReference type="InterPro" id="IPR007269">
    <property type="entry name" value="ICMT_MeTrfase"/>
</dbReference>
<keyword evidence="4 5" id="KW-0472">Membrane</keyword>
<dbReference type="GO" id="GO:0004671">
    <property type="term" value="F:protein C-terminal S-isoprenylcysteine carboxyl O-methyltransferase activity"/>
    <property type="evidence" value="ECO:0007669"/>
    <property type="project" value="UniProtKB-EC"/>
</dbReference>
<evidence type="ECO:0000313" key="7">
    <source>
        <dbReference type="EMBL" id="OAX34863.1"/>
    </source>
</evidence>
<keyword evidence="5" id="KW-0808">Transferase</keyword>
<dbReference type="Gene3D" id="1.20.120.1630">
    <property type="match status" value="1"/>
</dbReference>
<evidence type="ECO:0000256" key="6">
    <source>
        <dbReference type="SAM" id="SignalP"/>
    </source>
</evidence>
<dbReference type="GO" id="GO:0005789">
    <property type="term" value="C:endoplasmic reticulum membrane"/>
    <property type="evidence" value="ECO:0007669"/>
    <property type="project" value="UniProtKB-SubCell"/>
</dbReference>
<sequence length="236" mass="26163">MSLAKLLCICAGAAGFHISLTAPDSAKNDRVVVPNAIEMLIVRVNVLIPRFLKGTIWLATLAEAAVVLIHYIPAHYIPPIISNTLVKLGNPGATKLTAASAFGSLMFVMSGYIRWQCYRTLGRFFTFELSIRDGHKLVTSGPYSVVRHPSYTGLPMCFIGAWAMYGAPGSWLQESGVLDLPYVSTVAKTWTTLMAMVIVILVVRIPQEDKMMAREIGKEWEEWAQRVKYRLIPGVY</sequence>
<gene>
    <name evidence="7" type="ORF">K503DRAFT_774084</name>
</gene>
<keyword evidence="5" id="KW-0949">S-adenosyl-L-methionine</keyword>
<feature type="chain" id="PRO_5012227154" description="Protein-S-isoprenylcysteine O-methyltransferase" evidence="6">
    <location>
        <begin position="16"/>
        <end position="236"/>
    </location>
</feature>
<feature type="transmembrane region" description="Helical" evidence="5">
    <location>
        <begin position="187"/>
        <end position="205"/>
    </location>
</feature>
<dbReference type="EMBL" id="KV448559">
    <property type="protein sequence ID" value="OAX34863.1"/>
    <property type="molecule type" value="Genomic_DNA"/>
</dbReference>
<dbReference type="STRING" id="1314800.A0A1B7MQJ1"/>
<feature type="transmembrane region" description="Helical" evidence="5">
    <location>
        <begin position="96"/>
        <end position="115"/>
    </location>
</feature>
<dbReference type="PANTHER" id="PTHR12714:SF9">
    <property type="entry name" value="PROTEIN-S-ISOPRENYLCYSTEINE O-METHYLTRANSFERASE"/>
    <property type="match status" value="1"/>
</dbReference>
<dbReference type="OrthoDB" id="422086at2759"/>
<keyword evidence="5" id="KW-0489">Methyltransferase</keyword>
<evidence type="ECO:0000256" key="2">
    <source>
        <dbReference type="ARBA" id="ARBA00022692"/>
    </source>
</evidence>
<keyword evidence="5" id="KW-0256">Endoplasmic reticulum</keyword>
<feature type="signal peptide" evidence="6">
    <location>
        <begin position="1"/>
        <end position="15"/>
    </location>
</feature>
<name>A0A1B7MQJ1_9AGAM</name>
<dbReference type="Pfam" id="PF04140">
    <property type="entry name" value="ICMT"/>
    <property type="match status" value="1"/>
</dbReference>
<reference evidence="7 8" key="1">
    <citation type="submission" date="2016-06" db="EMBL/GenBank/DDBJ databases">
        <title>Comparative genomics of the ectomycorrhizal sister species Rhizopogon vinicolor and Rhizopogon vesiculosus (Basidiomycota: Boletales) reveals a divergence of the mating type B locus.</title>
        <authorList>
            <consortium name="DOE Joint Genome Institute"/>
            <person name="Mujic A.B."/>
            <person name="Kuo A."/>
            <person name="Tritt A."/>
            <person name="Lipzen A."/>
            <person name="Chen C."/>
            <person name="Johnson J."/>
            <person name="Sharma A."/>
            <person name="Barry K."/>
            <person name="Grigoriev I.V."/>
            <person name="Spatafora J.W."/>
        </authorList>
    </citation>
    <scope>NUCLEOTIDE SEQUENCE [LARGE SCALE GENOMIC DNA]</scope>
    <source>
        <strain evidence="7 8">AM-OR11-026</strain>
    </source>
</reference>
<proteinExistence type="inferred from homology"/>
<evidence type="ECO:0000256" key="5">
    <source>
        <dbReference type="RuleBase" id="RU362022"/>
    </source>
</evidence>
<evidence type="ECO:0000256" key="1">
    <source>
        <dbReference type="ARBA" id="ARBA00004141"/>
    </source>
</evidence>
<keyword evidence="3 5" id="KW-1133">Transmembrane helix</keyword>
<protein>
    <recommendedName>
        <fullName evidence="5">Protein-S-isoprenylcysteine O-methyltransferase</fullName>
        <ecNumber evidence="5">2.1.1.100</ecNumber>
    </recommendedName>
</protein>
<evidence type="ECO:0000256" key="3">
    <source>
        <dbReference type="ARBA" id="ARBA00022989"/>
    </source>
</evidence>
<dbReference type="GO" id="GO:0032259">
    <property type="term" value="P:methylation"/>
    <property type="evidence" value="ECO:0007669"/>
    <property type="project" value="UniProtKB-KW"/>
</dbReference>
<feature type="transmembrane region" description="Helical" evidence="5">
    <location>
        <begin position="55"/>
        <end position="76"/>
    </location>
</feature>
<keyword evidence="2 5" id="KW-0812">Transmembrane</keyword>
<evidence type="ECO:0000256" key="4">
    <source>
        <dbReference type="ARBA" id="ARBA00023136"/>
    </source>
</evidence>
<organism evidence="7 8">
    <name type="scientific">Rhizopogon vinicolor AM-OR11-026</name>
    <dbReference type="NCBI Taxonomy" id="1314800"/>
    <lineage>
        <taxon>Eukaryota</taxon>
        <taxon>Fungi</taxon>
        <taxon>Dikarya</taxon>
        <taxon>Basidiomycota</taxon>
        <taxon>Agaricomycotina</taxon>
        <taxon>Agaricomycetes</taxon>
        <taxon>Agaricomycetidae</taxon>
        <taxon>Boletales</taxon>
        <taxon>Suillineae</taxon>
        <taxon>Rhizopogonaceae</taxon>
        <taxon>Rhizopogon</taxon>
    </lineage>
</organism>
<dbReference type="PANTHER" id="PTHR12714">
    <property type="entry name" value="PROTEIN-S ISOPRENYLCYSTEINE O-METHYLTRANSFERASE"/>
    <property type="match status" value="1"/>
</dbReference>
<feature type="transmembrane region" description="Helical" evidence="5">
    <location>
        <begin position="150"/>
        <end position="167"/>
    </location>
</feature>
<evidence type="ECO:0000313" key="8">
    <source>
        <dbReference type="Proteomes" id="UP000092154"/>
    </source>
</evidence>
<comment type="similarity">
    <text evidence="5">Belongs to the class VI-like SAM-binding methyltransferase superfamily. Isoprenylcysteine carboxyl methyltransferase family.</text>
</comment>
<accession>A0A1B7MQJ1</accession>
<dbReference type="Proteomes" id="UP000092154">
    <property type="component" value="Unassembled WGS sequence"/>
</dbReference>
<comment type="subcellular location">
    <subcellularLocation>
        <location evidence="5">Endoplasmic reticulum membrane</location>
        <topology evidence="5">Multi-pass membrane protein</topology>
    </subcellularLocation>
    <subcellularLocation>
        <location evidence="1">Membrane</location>
        <topology evidence="1">Multi-pass membrane protein</topology>
    </subcellularLocation>
</comment>
<comment type="catalytic activity">
    <reaction evidence="5">
        <text>[protein]-C-terminal S-[(2E,6E)-farnesyl]-L-cysteine + S-adenosyl-L-methionine = [protein]-C-terminal S-[(2E,6E)-farnesyl]-L-cysteine methyl ester + S-adenosyl-L-homocysteine</text>
        <dbReference type="Rhea" id="RHEA:21672"/>
        <dbReference type="Rhea" id="RHEA-COMP:12125"/>
        <dbReference type="Rhea" id="RHEA-COMP:12126"/>
        <dbReference type="ChEBI" id="CHEBI:57856"/>
        <dbReference type="ChEBI" id="CHEBI:59789"/>
        <dbReference type="ChEBI" id="CHEBI:90510"/>
        <dbReference type="ChEBI" id="CHEBI:90511"/>
        <dbReference type="EC" id="2.1.1.100"/>
    </reaction>
</comment>
<keyword evidence="6" id="KW-0732">Signal</keyword>
<dbReference type="InParanoid" id="A0A1B7MQJ1"/>
<dbReference type="AlphaFoldDB" id="A0A1B7MQJ1"/>
<dbReference type="EC" id="2.1.1.100" evidence="5"/>
<keyword evidence="8" id="KW-1185">Reference proteome</keyword>